<name>Q4D2R3_TRYCC</name>
<dbReference type="PaxDb" id="353153-Q4D2R3"/>
<evidence type="ECO:0000256" key="2">
    <source>
        <dbReference type="SAM" id="Phobius"/>
    </source>
</evidence>
<dbReference type="KEGG" id="tcr:506713.24"/>
<accession>Q4D2R3</accession>
<feature type="region of interest" description="Disordered" evidence="1">
    <location>
        <begin position="1"/>
        <end position="23"/>
    </location>
</feature>
<keyword evidence="4" id="KW-1185">Reference proteome</keyword>
<feature type="transmembrane region" description="Helical" evidence="2">
    <location>
        <begin position="32"/>
        <end position="57"/>
    </location>
</feature>
<evidence type="ECO:0000313" key="4">
    <source>
        <dbReference type="Proteomes" id="UP000002296"/>
    </source>
</evidence>
<comment type="caution">
    <text evidence="3">The sequence shown here is derived from an EMBL/GenBank/DDBJ whole genome shotgun (WGS) entry which is preliminary data.</text>
</comment>
<proteinExistence type="predicted"/>
<gene>
    <name evidence="3" type="ORF">Tc00.1047053506713.24</name>
</gene>
<dbReference type="eggNOG" id="ENOG502SGYM">
    <property type="taxonomic scope" value="Eukaryota"/>
</dbReference>
<dbReference type="Proteomes" id="UP000002296">
    <property type="component" value="Unassembled WGS sequence"/>
</dbReference>
<keyword evidence="2" id="KW-1133">Transmembrane helix</keyword>
<evidence type="ECO:0000256" key="1">
    <source>
        <dbReference type="SAM" id="MobiDB-lite"/>
    </source>
</evidence>
<reference evidence="3 4" key="1">
    <citation type="journal article" date="2005" name="Science">
        <title>The genome sequence of Trypanosoma cruzi, etiologic agent of Chagas disease.</title>
        <authorList>
            <person name="El-Sayed N.M."/>
            <person name="Myler P.J."/>
            <person name="Bartholomeu D.C."/>
            <person name="Nilsson D."/>
            <person name="Aggarwal G."/>
            <person name="Tran A.N."/>
            <person name="Ghedin E."/>
            <person name="Worthey E.A."/>
            <person name="Delcher A.L."/>
            <person name="Blandin G."/>
            <person name="Westenberger S.J."/>
            <person name="Caler E."/>
            <person name="Cerqueira G.C."/>
            <person name="Branche C."/>
            <person name="Haas B."/>
            <person name="Anupama A."/>
            <person name="Arner E."/>
            <person name="Aslund L."/>
            <person name="Attipoe P."/>
            <person name="Bontempi E."/>
            <person name="Bringaud F."/>
            <person name="Burton P."/>
            <person name="Cadag E."/>
            <person name="Campbell D.A."/>
            <person name="Carrington M."/>
            <person name="Crabtree J."/>
            <person name="Darban H."/>
            <person name="da Silveira J.F."/>
            <person name="de Jong P."/>
            <person name="Edwards K."/>
            <person name="Englund P.T."/>
            <person name="Fazelina G."/>
            <person name="Feldblyum T."/>
            <person name="Ferella M."/>
            <person name="Frasch A.C."/>
            <person name="Gull K."/>
            <person name="Horn D."/>
            <person name="Hou L."/>
            <person name="Huang Y."/>
            <person name="Kindlund E."/>
            <person name="Klingbeil M."/>
            <person name="Kluge S."/>
            <person name="Koo H."/>
            <person name="Lacerda D."/>
            <person name="Levin M.J."/>
            <person name="Lorenzi H."/>
            <person name="Louie T."/>
            <person name="Machado C.R."/>
            <person name="McCulloch R."/>
            <person name="McKenna A."/>
            <person name="Mizuno Y."/>
            <person name="Mottram J.C."/>
            <person name="Nelson S."/>
            <person name="Ochaya S."/>
            <person name="Osoegawa K."/>
            <person name="Pai G."/>
            <person name="Parsons M."/>
            <person name="Pentony M."/>
            <person name="Pettersson U."/>
            <person name="Pop M."/>
            <person name="Ramirez J.L."/>
            <person name="Rinta J."/>
            <person name="Robertson L."/>
            <person name="Salzberg S.L."/>
            <person name="Sanchez D.O."/>
            <person name="Seyler A."/>
            <person name="Sharma R."/>
            <person name="Shetty J."/>
            <person name="Simpson A.J."/>
            <person name="Sisk E."/>
            <person name="Tammi M.T."/>
            <person name="Tarleton R."/>
            <person name="Teixeira S."/>
            <person name="Van Aken S."/>
            <person name="Vogt C."/>
            <person name="Ward P.N."/>
            <person name="Wickstead B."/>
            <person name="Wortman J."/>
            <person name="White O."/>
            <person name="Fraser C.M."/>
            <person name="Stuart K.D."/>
            <person name="Andersson B."/>
        </authorList>
    </citation>
    <scope>NUCLEOTIDE SEQUENCE [LARGE SCALE GENOMIC DNA]</scope>
    <source>
        <strain evidence="3 4">CL Brener</strain>
    </source>
</reference>
<protein>
    <submittedName>
        <fullName evidence="3">Uncharacterized protein</fullName>
    </submittedName>
</protein>
<dbReference type="GeneID" id="3539136"/>
<sequence length="89" mass="10332">MITQNTTTRKRKGGGGGGGGENMSSEVVEESWLVYFIEQGWLPFFIMGVVILGLRMYNVRQREEQRQLLREGLLSELNYQKILSKRHRE</sequence>
<dbReference type="RefSeq" id="XP_808668.1">
    <property type="nucleotide sequence ID" value="XM_803575.1"/>
</dbReference>
<keyword evidence="2" id="KW-0812">Transmembrane</keyword>
<organism evidence="3 4">
    <name type="scientific">Trypanosoma cruzi (strain CL Brener)</name>
    <dbReference type="NCBI Taxonomy" id="353153"/>
    <lineage>
        <taxon>Eukaryota</taxon>
        <taxon>Discoba</taxon>
        <taxon>Euglenozoa</taxon>
        <taxon>Kinetoplastea</taxon>
        <taxon>Metakinetoplastina</taxon>
        <taxon>Trypanosomatida</taxon>
        <taxon>Trypanosomatidae</taxon>
        <taxon>Trypanosoma</taxon>
        <taxon>Schizotrypanum</taxon>
    </lineage>
</organism>
<dbReference type="SMR" id="Q4D2R3"/>
<dbReference type="EMBL" id="AAHK01001142">
    <property type="protein sequence ID" value="EAN86817.1"/>
    <property type="molecule type" value="Genomic_DNA"/>
</dbReference>
<dbReference type="InParanoid" id="Q4D2R3"/>
<dbReference type="AlphaFoldDB" id="Q4D2R3"/>
<keyword evidence="2" id="KW-0472">Membrane</keyword>
<evidence type="ECO:0000313" key="3">
    <source>
        <dbReference type="EMBL" id="EAN86817.1"/>
    </source>
</evidence>